<proteinExistence type="inferred from homology"/>
<dbReference type="OrthoDB" id="9803010at2"/>
<reference evidence="4 5" key="1">
    <citation type="submission" date="2019-09" db="EMBL/GenBank/DDBJ databases">
        <authorList>
            <person name="Chandra G."/>
            <person name="Truman W A."/>
        </authorList>
    </citation>
    <scope>NUCLEOTIDE SEQUENCE [LARGE SCALE GENOMIC DNA]</scope>
    <source>
        <strain evidence="4">PS723</strain>
    </source>
</reference>
<accession>A0A5E7EX11</accession>
<evidence type="ECO:0000259" key="3">
    <source>
        <dbReference type="Pfam" id="PF01370"/>
    </source>
</evidence>
<evidence type="ECO:0000256" key="2">
    <source>
        <dbReference type="ARBA" id="ARBA00007637"/>
    </source>
</evidence>
<evidence type="ECO:0000313" key="5">
    <source>
        <dbReference type="Proteomes" id="UP000379480"/>
    </source>
</evidence>
<dbReference type="Proteomes" id="UP000379480">
    <property type="component" value="Unassembled WGS sequence"/>
</dbReference>
<dbReference type="Pfam" id="PF01370">
    <property type="entry name" value="Epimerase"/>
    <property type="match status" value="1"/>
</dbReference>
<dbReference type="CDD" id="cd08946">
    <property type="entry name" value="SDR_e"/>
    <property type="match status" value="1"/>
</dbReference>
<dbReference type="RefSeq" id="WP_150806316.1">
    <property type="nucleotide sequence ID" value="NZ_CABVHY010000030.1"/>
</dbReference>
<sequence>MNILVTGANGFLGQEVVRQLLAQGNEVVGYDRSQVCAIEHAAYRYVQGDLADLASLLESCRGRPVDAIVHTAAISHPVDSRRIPLQTVLTNALGTTHVFECARLSGIPRVVNLSSECAYGPNRELEVIDERAPLEPTTPYGCTKVFTEKLGQVYSDLYQVSVVSLRPGWIYGPGQFMQCYLKSLLRSAIDNEPWHEEEGGDYRFQYVHVVDVAHACLLAATVQEERLHQRVFNVTAGEQDSYRAVAARVRKVYPHARLSIGPGTLNVLDENARFDICAASEQLGYQPRFDLHEGIAMYAQWLEQHPY</sequence>
<dbReference type="SUPFAM" id="SSF51735">
    <property type="entry name" value="NAD(P)-binding Rossmann-fold domains"/>
    <property type="match status" value="1"/>
</dbReference>
<keyword evidence="4" id="KW-0413">Isomerase</keyword>
<comment type="similarity">
    <text evidence="2">Belongs to the NAD(P)-dependent epimerase/dehydratase family.</text>
</comment>
<dbReference type="Gene3D" id="3.40.50.720">
    <property type="entry name" value="NAD(P)-binding Rossmann-like Domain"/>
    <property type="match status" value="1"/>
</dbReference>
<dbReference type="AlphaFoldDB" id="A0A5E7EX11"/>
<dbReference type="InterPro" id="IPR001509">
    <property type="entry name" value="Epimerase_deHydtase"/>
</dbReference>
<dbReference type="EC" id="5.1.3.2" evidence="4"/>
<dbReference type="PANTHER" id="PTHR43000">
    <property type="entry name" value="DTDP-D-GLUCOSE 4,6-DEHYDRATASE-RELATED"/>
    <property type="match status" value="1"/>
</dbReference>
<evidence type="ECO:0000313" key="4">
    <source>
        <dbReference type="EMBL" id="VVO31495.1"/>
    </source>
</evidence>
<protein>
    <submittedName>
        <fullName evidence="4">UDP-glucose 4-epimerase</fullName>
        <ecNumber evidence="4">5.1.3.2</ecNumber>
    </submittedName>
</protein>
<feature type="domain" description="NAD-dependent epimerase/dehydratase" evidence="3">
    <location>
        <begin position="3"/>
        <end position="234"/>
    </location>
</feature>
<evidence type="ECO:0000256" key="1">
    <source>
        <dbReference type="ARBA" id="ARBA00005125"/>
    </source>
</evidence>
<comment type="pathway">
    <text evidence="1">Bacterial outer membrane biogenesis; LPS O-antigen biosynthesis.</text>
</comment>
<organism evidence="4 5">
    <name type="scientific">Pseudomonas fluorescens</name>
    <dbReference type="NCBI Taxonomy" id="294"/>
    <lineage>
        <taxon>Bacteria</taxon>
        <taxon>Pseudomonadati</taxon>
        <taxon>Pseudomonadota</taxon>
        <taxon>Gammaproteobacteria</taxon>
        <taxon>Pseudomonadales</taxon>
        <taxon>Pseudomonadaceae</taxon>
        <taxon>Pseudomonas</taxon>
    </lineage>
</organism>
<dbReference type="InterPro" id="IPR036291">
    <property type="entry name" value="NAD(P)-bd_dom_sf"/>
</dbReference>
<name>A0A5E7EX11_PSEFL</name>
<gene>
    <name evidence="4" type="primary">galE_2</name>
    <name evidence="4" type="ORF">PS723_05029</name>
</gene>
<dbReference type="GO" id="GO:0003978">
    <property type="term" value="F:UDP-glucose 4-epimerase activity"/>
    <property type="evidence" value="ECO:0007669"/>
    <property type="project" value="UniProtKB-EC"/>
</dbReference>
<dbReference type="EMBL" id="CABVHY010000030">
    <property type="protein sequence ID" value="VVO31495.1"/>
    <property type="molecule type" value="Genomic_DNA"/>
</dbReference>